<dbReference type="Gene3D" id="1.25.40.20">
    <property type="entry name" value="Ankyrin repeat-containing domain"/>
    <property type="match status" value="1"/>
</dbReference>
<dbReference type="SUPFAM" id="SSF48403">
    <property type="entry name" value="Ankyrin repeat"/>
    <property type="match status" value="1"/>
</dbReference>
<name>A0A6A6YTD7_9PEZI</name>
<reference evidence="1 3" key="1">
    <citation type="journal article" date="2020" name="Stud. Mycol.">
        <title>101 Dothideomycetes genomes: a test case for predicting lifestyles and emergence of pathogens.</title>
        <authorList>
            <person name="Haridas S."/>
            <person name="Albert R."/>
            <person name="Binder M."/>
            <person name="Bloem J."/>
            <person name="Labutti K."/>
            <person name="Salamov A."/>
            <person name="Andreopoulos B."/>
            <person name="Baker S."/>
            <person name="Barry K."/>
            <person name="Bills G."/>
            <person name="Bluhm B."/>
            <person name="Cannon C."/>
            <person name="Castanera R."/>
            <person name="Culley D."/>
            <person name="Daum C."/>
            <person name="Ezra D."/>
            <person name="Gonzalez J."/>
            <person name="Henrissat B."/>
            <person name="Kuo A."/>
            <person name="Liang C."/>
            <person name="Lipzen A."/>
            <person name="Lutzoni F."/>
            <person name="Magnuson J."/>
            <person name="Mondo S."/>
            <person name="Nolan M."/>
            <person name="Ohm R."/>
            <person name="Pangilinan J."/>
            <person name="Park H.-J."/>
            <person name="Ramirez L."/>
            <person name="Alfaro M."/>
            <person name="Sun H."/>
            <person name="Tritt A."/>
            <person name="Yoshinaga Y."/>
            <person name="Zwiers L.-H."/>
            <person name="Turgeon B."/>
            <person name="Goodwin S."/>
            <person name="Spatafora J."/>
            <person name="Crous P."/>
            <person name="Grigoriev I."/>
        </authorList>
    </citation>
    <scope>NUCLEOTIDE SEQUENCE</scope>
    <source>
        <strain evidence="1 3">CBS 304.34</strain>
    </source>
</reference>
<evidence type="ECO:0000313" key="1">
    <source>
        <dbReference type="EMBL" id="KAF2812031.1"/>
    </source>
</evidence>
<dbReference type="SMART" id="SM00248">
    <property type="entry name" value="ANK"/>
    <property type="match status" value="3"/>
</dbReference>
<sequence length="285" mass="32583">MHFSKSVLCSSPKRLKIDGKQYPGMVQVHYMGPAEFLRCVISCTLQSRIRGHDGSKTKKLIKQLLACGKFCSATSFHQVIVEERNQESDKIPLIRMLLDAGADPNMWWESNFSNVRNMYRPLMMAVWRKHLNIATMLIESGAVIRGHDIWDGVPTSPLAKALENKSEIDFIRKLLELGADPNFVWSDWREVKYRILDTLFGNGYACYYYRSPEQLAAVISLLLGYGADQEKTIPGQEDKEDLMRRHIHSRSFDTTCQQLEKDPLALAMVALDNKLPGLVPRVYIF</sequence>
<dbReference type="Proteomes" id="UP000504636">
    <property type="component" value="Unplaced"/>
</dbReference>
<dbReference type="AlphaFoldDB" id="A0A6A6YTD7"/>
<proteinExistence type="predicted"/>
<evidence type="ECO:0000313" key="3">
    <source>
        <dbReference type="RefSeq" id="XP_033578995.1"/>
    </source>
</evidence>
<dbReference type="GeneID" id="54454672"/>
<accession>A0A6A6YTD7</accession>
<dbReference type="EMBL" id="MU003697">
    <property type="protein sequence ID" value="KAF2812031.1"/>
    <property type="molecule type" value="Genomic_DNA"/>
</dbReference>
<keyword evidence="2" id="KW-1185">Reference proteome</keyword>
<dbReference type="OrthoDB" id="194358at2759"/>
<gene>
    <name evidence="1 3" type="ORF">BDZ99DRAFT_259937</name>
</gene>
<dbReference type="InterPro" id="IPR036770">
    <property type="entry name" value="Ankyrin_rpt-contain_sf"/>
</dbReference>
<reference evidence="3" key="2">
    <citation type="submission" date="2020-04" db="EMBL/GenBank/DDBJ databases">
        <authorList>
            <consortium name="NCBI Genome Project"/>
        </authorList>
    </citation>
    <scope>NUCLEOTIDE SEQUENCE</scope>
    <source>
        <strain evidence="3">CBS 304.34</strain>
    </source>
</reference>
<dbReference type="Pfam" id="PF13637">
    <property type="entry name" value="Ank_4"/>
    <property type="match status" value="1"/>
</dbReference>
<evidence type="ECO:0000313" key="2">
    <source>
        <dbReference type="Proteomes" id="UP000504636"/>
    </source>
</evidence>
<organism evidence="1">
    <name type="scientific">Mytilinidion resinicola</name>
    <dbReference type="NCBI Taxonomy" id="574789"/>
    <lineage>
        <taxon>Eukaryota</taxon>
        <taxon>Fungi</taxon>
        <taxon>Dikarya</taxon>
        <taxon>Ascomycota</taxon>
        <taxon>Pezizomycotina</taxon>
        <taxon>Dothideomycetes</taxon>
        <taxon>Pleosporomycetidae</taxon>
        <taxon>Mytilinidiales</taxon>
        <taxon>Mytilinidiaceae</taxon>
        <taxon>Mytilinidion</taxon>
    </lineage>
</organism>
<reference evidence="3" key="3">
    <citation type="submission" date="2025-04" db="UniProtKB">
        <authorList>
            <consortium name="RefSeq"/>
        </authorList>
    </citation>
    <scope>IDENTIFICATION</scope>
    <source>
        <strain evidence="3">CBS 304.34</strain>
    </source>
</reference>
<dbReference type="RefSeq" id="XP_033578995.1">
    <property type="nucleotide sequence ID" value="XM_033713779.1"/>
</dbReference>
<protein>
    <recommendedName>
        <fullName evidence="4">Ankyrin</fullName>
    </recommendedName>
</protein>
<dbReference type="InterPro" id="IPR002110">
    <property type="entry name" value="Ankyrin_rpt"/>
</dbReference>
<evidence type="ECO:0008006" key="4">
    <source>
        <dbReference type="Google" id="ProtNLM"/>
    </source>
</evidence>